<accession>A0ABP6NXU8</accession>
<dbReference type="InterPro" id="IPR013078">
    <property type="entry name" value="His_Pase_superF_clade-1"/>
</dbReference>
<keyword evidence="2" id="KW-1185">Reference proteome</keyword>
<sequence>MSITAVRHGESTSNAAARRAEAECRALVLAGRDEDAELTGLGRRQATLLGRRLATGPPPGAVWCSPYRRAVRTWELIAAELPAAPGAAREVRLDPRLGDRRMGVLSGMNLAAIRERFPEEAEALVRRRYDHRPPEGESFADVVARVREALGDLRAACAGRHVLVVAHDAVVLAIRHVLLEAAGALEHTAIGNTSVSVWRGGAMELFNDVDHLRESAP</sequence>
<dbReference type="Proteomes" id="UP001500320">
    <property type="component" value="Unassembled WGS sequence"/>
</dbReference>
<dbReference type="PANTHER" id="PTHR48100">
    <property type="entry name" value="BROAD-SPECIFICITY PHOSPHATASE YOR283W-RELATED"/>
    <property type="match status" value="1"/>
</dbReference>
<dbReference type="SMART" id="SM00855">
    <property type="entry name" value="PGAM"/>
    <property type="match status" value="1"/>
</dbReference>
<dbReference type="Pfam" id="PF00300">
    <property type="entry name" value="His_Phos_1"/>
    <property type="match status" value="1"/>
</dbReference>
<dbReference type="InterPro" id="IPR050275">
    <property type="entry name" value="PGM_Phosphatase"/>
</dbReference>
<dbReference type="EMBL" id="BAAAUT010000063">
    <property type="protein sequence ID" value="GAA3159673.1"/>
    <property type="molecule type" value="Genomic_DNA"/>
</dbReference>
<dbReference type="SUPFAM" id="SSF53254">
    <property type="entry name" value="Phosphoglycerate mutase-like"/>
    <property type="match status" value="1"/>
</dbReference>
<dbReference type="CDD" id="cd07067">
    <property type="entry name" value="HP_PGM_like"/>
    <property type="match status" value="1"/>
</dbReference>
<proteinExistence type="predicted"/>
<dbReference type="Gene3D" id="3.40.50.1240">
    <property type="entry name" value="Phosphoglycerate mutase-like"/>
    <property type="match status" value="1"/>
</dbReference>
<reference evidence="2" key="1">
    <citation type="journal article" date="2019" name="Int. J. Syst. Evol. Microbiol.">
        <title>The Global Catalogue of Microorganisms (GCM) 10K type strain sequencing project: providing services to taxonomists for standard genome sequencing and annotation.</title>
        <authorList>
            <consortium name="The Broad Institute Genomics Platform"/>
            <consortium name="The Broad Institute Genome Sequencing Center for Infectious Disease"/>
            <person name="Wu L."/>
            <person name="Ma J."/>
        </authorList>
    </citation>
    <scope>NUCLEOTIDE SEQUENCE [LARGE SCALE GENOMIC DNA]</scope>
    <source>
        <strain evidence="2">JCM 9373</strain>
    </source>
</reference>
<organism evidence="1 2">
    <name type="scientific">Planomonospora alba</name>
    <dbReference type="NCBI Taxonomy" id="161354"/>
    <lineage>
        <taxon>Bacteria</taxon>
        <taxon>Bacillati</taxon>
        <taxon>Actinomycetota</taxon>
        <taxon>Actinomycetes</taxon>
        <taxon>Streptosporangiales</taxon>
        <taxon>Streptosporangiaceae</taxon>
        <taxon>Planomonospora</taxon>
    </lineage>
</organism>
<dbReference type="PANTHER" id="PTHR48100:SF1">
    <property type="entry name" value="HISTIDINE PHOSPHATASE FAMILY PROTEIN-RELATED"/>
    <property type="match status" value="1"/>
</dbReference>
<dbReference type="InterPro" id="IPR029033">
    <property type="entry name" value="His_PPase_superfam"/>
</dbReference>
<comment type="caution">
    <text evidence="1">The sequence shown here is derived from an EMBL/GenBank/DDBJ whole genome shotgun (WGS) entry which is preliminary data.</text>
</comment>
<evidence type="ECO:0000313" key="1">
    <source>
        <dbReference type="EMBL" id="GAA3159673.1"/>
    </source>
</evidence>
<name>A0ABP6NXU8_9ACTN</name>
<protein>
    <submittedName>
        <fullName evidence="1">Histidine phosphatase family protein</fullName>
    </submittedName>
</protein>
<gene>
    <name evidence="1" type="ORF">GCM10010466_58100</name>
</gene>
<evidence type="ECO:0000313" key="2">
    <source>
        <dbReference type="Proteomes" id="UP001500320"/>
    </source>
</evidence>